<dbReference type="NCBIfam" id="TIGR00423">
    <property type="entry name" value="CofH family radical SAM protein"/>
    <property type="match status" value="1"/>
</dbReference>
<dbReference type="Proteomes" id="UP000230859">
    <property type="component" value="Unassembled WGS sequence"/>
</dbReference>
<dbReference type="InterPro" id="IPR007197">
    <property type="entry name" value="rSAM"/>
</dbReference>
<evidence type="ECO:0000259" key="8">
    <source>
        <dbReference type="PROSITE" id="PS51918"/>
    </source>
</evidence>
<proteinExistence type="predicted"/>
<dbReference type="PROSITE" id="PS51918">
    <property type="entry name" value="RADICAL_SAM"/>
    <property type="match status" value="1"/>
</dbReference>
<gene>
    <name evidence="9" type="primary">cofH</name>
    <name evidence="9" type="synonym">cofG</name>
    <name evidence="9" type="ORF">COV74_07485</name>
</gene>
<dbReference type="InterPro" id="IPR034405">
    <property type="entry name" value="F420"/>
</dbReference>
<feature type="binding site" evidence="7">
    <location>
        <position position="292"/>
    </location>
    <ligand>
        <name>(3R)-3-methyl-D-ornithine</name>
        <dbReference type="ChEBI" id="CHEBI:64642"/>
    </ligand>
</feature>
<organism evidence="9 10">
    <name type="scientific">Candidatus Abzuiibacterium crystallinum</name>
    <dbReference type="NCBI Taxonomy" id="1974748"/>
    <lineage>
        <taxon>Bacteria</taxon>
        <taxon>Pseudomonadati</taxon>
        <taxon>Candidatus Omnitrophota</taxon>
        <taxon>Candidatus Abzuiibacterium</taxon>
    </lineage>
</organism>
<dbReference type="SFLD" id="SFLDS00029">
    <property type="entry name" value="Radical_SAM"/>
    <property type="match status" value="1"/>
</dbReference>
<dbReference type="InterPro" id="IPR058240">
    <property type="entry name" value="rSAM_sf"/>
</dbReference>
<dbReference type="AlphaFoldDB" id="A0A2H0LMR8"/>
<feature type="domain" description="Radical SAM core" evidence="8">
    <location>
        <begin position="51"/>
        <end position="284"/>
    </location>
</feature>
<dbReference type="Pfam" id="PF19288">
    <property type="entry name" value="CofH_C"/>
    <property type="match status" value="1"/>
</dbReference>
<comment type="cofactor">
    <cofactor evidence="6">
        <name>[4Fe-4S] cluster</name>
        <dbReference type="ChEBI" id="CHEBI:49883"/>
    </cofactor>
    <text evidence="6">Binds 1 [4Fe-4S] cluster. The cluster is coordinated with 3 cysteines and an exchangeable S-adenosyl-L-methionine.</text>
</comment>
<keyword evidence="2 6" id="KW-0949">S-adenosyl-L-methionine</keyword>
<feature type="binding site" evidence="7">
    <location>
        <position position="140"/>
    </location>
    <ligand>
        <name>(3R)-3-methyl-D-ornithine</name>
        <dbReference type="ChEBI" id="CHEBI:64642"/>
    </ligand>
</feature>
<dbReference type="GO" id="GO:0044689">
    <property type="term" value="F:7,8-didemethyl-8-hydroxy-5-deazariboflavin synthase activity"/>
    <property type="evidence" value="ECO:0007669"/>
    <property type="project" value="TreeGrafter"/>
</dbReference>
<evidence type="ECO:0000313" key="9">
    <source>
        <dbReference type="EMBL" id="PIQ85732.1"/>
    </source>
</evidence>
<dbReference type="Gene3D" id="3.20.20.70">
    <property type="entry name" value="Aldolase class I"/>
    <property type="match status" value="1"/>
</dbReference>
<dbReference type="SFLD" id="SFLDG01064">
    <property type="entry name" value="F420__menaquinone_cofactor_bio"/>
    <property type="match status" value="1"/>
</dbReference>
<reference evidence="9 10" key="1">
    <citation type="submission" date="2017-09" db="EMBL/GenBank/DDBJ databases">
        <title>Depth-based differentiation of microbial function through sediment-hosted aquifers and enrichment of novel symbionts in the deep terrestrial subsurface.</title>
        <authorList>
            <person name="Probst A.J."/>
            <person name="Ladd B."/>
            <person name="Jarett J.K."/>
            <person name="Geller-Mcgrath D.E."/>
            <person name="Sieber C.M."/>
            <person name="Emerson J.B."/>
            <person name="Anantharaman K."/>
            <person name="Thomas B.C."/>
            <person name="Malmstrom R."/>
            <person name="Stieglmeier M."/>
            <person name="Klingl A."/>
            <person name="Woyke T."/>
            <person name="Ryan C.M."/>
            <person name="Banfield J.F."/>
        </authorList>
    </citation>
    <scope>NUCLEOTIDE SEQUENCE [LARGE SCALE GENOMIC DNA]</scope>
    <source>
        <strain evidence="9">CG11_big_fil_rev_8_21_14_0_20_45_26</strain>
    </source>
</reference>
<dbReference type="EMBL" id="PCVY01000062">
    <property type="protein sequence ID" value="PIQ85732.1"/>
    <property type="molecule type" value="Genomic_DNA"/>
</dbReference>
<name>A0A2H0LMR8_9BACT</name>
<feature type="binding site" evidence="7">
    <location>
        <position position="176"/>
    </location>
    <ligand>
        <name>S-adenosyl-L-methionine</name>
        <dbReference type="ChEBI" id="CHEBI:59789"/>
    </ligand>
</feature>
<feature type="binding site" evidence="6">
    <location>
        <position position="72"/>
    </location>
    <ligand>
        <name>[4Fe-4S] cluster</name>
        <dbReference type="ChEBI" id="CHEBI:49883"/>
        <note>4Fe-4S-S-AdoMet</note>
    </ligand>
</feature>
<dbReference type="SFLD" id="SFLDG01389">
    <property type="entry name" value="menaquinone_synthsis_involved"/>
    <property type="match status" value="1"/>
</dbReference>
<keyword evidence="3" id="KW-0479">Metal-binding</keyword>
<evidence type="ECO:0000256" key="4">
    <source>
        <dbReference type="ARBA" id="ARBA00023004"/>
    </source>
</evidence>
<dbReference type="SUPFAM" id="SSF102114">
    <property type="entry name" value="Radical SAM enzymes"/>
    <property type="match status" value="1"/>
</dbReference>
<evidence type="ECO:0000256" key="6">
    <source>
        <dbReference type="PIRSR" id="PIRSR004762-1"/>
    </source>
</evidence>
<dbReference type="GO" id="GO:0016765">
    <property type="term" value="F:transferase activity, transferring alkyl or aryl (other than methyl) groups"/>
    <property type="evidence" value="ECO:0007669"/>
    <property type="project" value="InterPro"/>
</dbReference>
<dbReference type="PANTHER" id="PTHR43076">
    <property type="entry name" value="FO SYNTHASE (COFH)"/>
    <property type="match status" value="1"/>
</dbReference>
<keyword evidence="1 6" id="KW-0004">4Fe-4S</keyword>
<evidence type="ECO:0000256" key="3">
    <source>
        <dbReference type="ARBA" id="ARBA00022723"/>
    </source>
</evidence>
<keyword evidence="4 6" id="KW-0408">Iron</keyword>
<dbReference type="PANTHER" id="PTHR43076:SF1">
    <property type="entry name" value="LIPOYL SYNTHASE 2"/>
    <property type="match status" value="1"/>
</dbReference>
<dbReference type="GO" id="GO:0051539">
    <property type="term" value="F:4 iron, 4 sulfur cluster binding"/>
    <property type="evidence" value="ECO:0007669"/>
    <property type="project" value="UniProtKB-KW"/>
</dbReference>
<evidence type="ECO:0000256" key="7">
    <source>
        <dbReference type="PIRSR" id="PIRSR004762-2"/>
    </source>
</evidence>
<feature type="binding site" evidence="6">
    <location>
        <position position="69"/>
    </location>
    <ligand>
        <name>[4Fe-4S] cluster</name>
        <dbReference type="ChEBI" id="CHEBI:49883"/>
        <note>4Fe-4S-S-AdoMet</note>
    </ligand>
</feature>
<evidence type="ECO:0000256" key="5">
    <source>
        <dbReference type="ARBA" id="ARBA00023014"/>
    </source>
</evidence>
<feature type="binding site" evidence="6">
    <location>
        <position position="65"/>
    </location>
    <ligand>
        <name>[4Fe-4S] cluster</name>
        <dbReference type="ChEBI" id="CHEBI:49883"/>
        <note>4Fe-4S-S-AdoMet</note>
    </ligand>
</feature>
<comment type="caution">
    <text evidence="9">The sequence shown here is derived from an EMBL/GenBank/DDBJ whole genome shotgun (WGS) entry which is preliminary data.</text>
</comment>
<dbReference type="GO" id="GO:0046872">
    <property type="term" value="F:metal ion binding"/>
    <property type="evidence" value="ECO:0007669"/>
    <property type="project" value="UniProtKB-KW"/>
</dbReference>
<dbReference type="InterPro" id="IPR013785">
    <property type="entry name" value="Aldolase_TIM"/>
</dbReference>
<keyword evidence="5 6" id="KW-0411">Iron-sulfur</keyword>
<dbReference type="CDD" id="cd01335">
    <property type="entry name" value="Radical_SAM"/>
    <property type="match status" value="1"/>
</dbReference>
<evidence type="ECO:0000256" key="1">
    <source>
        <dbReference type="ARBA" id="ARBA00022485"/>
    </source>
</evidence>
<dbReference type="InterPro" id="IPR045567">
    <property type="entry name" value="CofH/MnqC-like_C"/>
</dbReference>
<evidence type="ECO:0000256" key="2">
    <source>
        <dbReference type="ARBA" id="ARBA00022691"/>
    </source>
</evidence>
<evidence type="ECO:0000313" key="10">
    <source>
        <dbReference type="Proteomes" id="UP000230859"/>
    </source>
</evidence>
<protein>
    <submittedName>
        <fullName evidence="9">7,8-didemethyl-8-hydroxy-5-deazariboflavin synthase subunit CofH</fullName>
    </submittedName>
</protein>
<dbReference type="Pfam" id="PF04055">
    <property type="entry name" value="Radical_SAM"/>
    <property type="match status" value="1"/>
</dbReference>
<sequence length="371" mass="42650">MWSFIESKINNQEDLSETELKWLLERESASELDHLYALANQANLRLNGHVVTFVHNMNVNYTNICEYRCTFCEFKKTADSSEAYILTFNDVKERIDRADGKLSEITYQGGLSDSVDFWQTLDLLREIKSAYPDLHAHAFSPEEIHFYARKNNLSYRDTIAKCIEAGMDSMCGTAAEVLDDAVRKKICWEKVSTDQWIDIVRTGHELGLRSTATILFGHLETPDNVMNHLEEIRTVQRKTQGITEFIPLLFMPDKTKLGRMVSLEMDRITYAFKLMAAARLYFMNDIRNIQVSWVKMGWENALLALARGANDMGGTLYYENITREAGGTNGEYTPKAKFIYELTRIGKKPFERDTIYSHQKELTLSANRLGP</sequence>
<accession>A0A2H0LMR8</accession>
<feature type="binding site" evidence="7">
    <location>
        <position position="71"/>
    </location>
    <ligand>
        <name>S-adenosyl-L-methionine</name>
        <dbReference type="ChEBI" id="CHEBI:59789"/>
    </ligand>
</feature>
<dbReference type="InterPro" id="IPR020050">
    <property type="entry name" value="FO_synthase_su2"/>
</dbReference>
<dbReference type="PIRSF" id="PIRSF004762">
    <property type="entry name" value="CHP00423"/>
    <property type="match status" value="1"/>
</dbReference>